<dbReference type="InterPro" id="IPR036291">
    <property type="entry name" value="NAD(P)-bd_dom_sf"/>
</dbReference>
<dbReference type="GeneID" id="38138181"/>
<keyword evidence="2" id="KW-1185">Reference proteome</keyword>
<accession>A0A3F3PJS0</accession>
<protein>
    <recommendedName>
        <fullName evidence="3">NAD(P)-binding protein</fullName>
    </recommendedName>
</protein>
<evidence type="ECO:0000313" key="1">
    <source>
        <dbReference type="EMBL" id="RDH27189.1"/>
    </source>
</evidence>
<dbReference type="Proteomes" id="UP000253729">
    <property type="component" value="Unassembled WGS sequence"/>
</dbReference>
<dbReference type="Pfam" id="PF00106">
    <property type="entry name" value="adh_short"/>
    <property type="match status" value="1"/>
</dbReference>
<dbReference type="STRING" id="1341132.A0A3F3PJS0"/>
<dbReference type="SUPFAM" id="SSF51735">
    <property type="entry name" value="NAD(P)-binding Rossmann-fold domains"/>
    <property type="match status" value="1"/>
</dbReference>
<dbReference type="AlphaFoldDB" id="A0A3F3PJS0"/>
<gene>
    <name evidence="1" type="ORF">BDQ94DRAFT_163836</name>
</gene>
<dbReference type="EMBL" id="KZ852097">
    <property type="protein sequence ID" value="RDH27189.1"/>
    <property type="molecule type" value="Genomic_DNA"/>
</dbReference>
<organism evidence="1 2">
    <name type="scientific">Aspergillus welwitschiae</name>
    <dbReference type="NCBI Taxonomy" id="1341132"/>
    <lineage>
        <taxon>Eukaryota</taxon>
        <taxon>Fungi</taxon>
        <taxon>Dikarya</taxon>
        <taxon>Ascomycota</taxon>
        <taxon>Pezizomycotina</taxon>
        <taxon>Eurotiomycetes</taxon>
        <taxon>Eurotiomycetidae</taxon>
        <taxon>Eurotiales</taxon>
        <taxon>Aspergillaceae</taxon>
        <taxon>Aspergillus</taxon>
        <taxon>Aspergillus subgen. Circumdati</taxon>
    </lineage>
</organism>
<sequence>MSTGAYSDILTSGMRDSEGWRGFGKAIVSKFIAEGARVLVLDIVEPGPADSQGDFSTNVTYVSGDVTSPEDWQKALELVTQILLSTIPVY</sequence>
<dbReference type="RefSeq" id="XP_026620211.1">
    <property type="nucleotide sequence ID" value="XM_026769825.1"/>
</dbReference>
<dbReference type="Gene3D" id="3.40.50.720">
    <property type="entry name" value="NAD(P)-binding Rossmann-like Domain"/>
    <property type="match status" value="1"/>
</dbReference>
<evidence type="ECO:0008006" key="3">
    <source>
        <dbReference type="Google" id="ProtNLM"/>
    </source>
</evidence>
<name>A0A3F3PJS0_9EURO</name>
<proteinExistence type="predicted"/>
<reference evidence="1 2" key="1">
    <citation type="submission" date="2018-07" db="EMBL/GenBank/DDBJ databases">
        <title>The genomes of Aspergillus section Nigri reveals drivers in fungal speciation.</title>
        <authorList>
            <consortium name="DOE Joint Genome Institute"/>
            <person name="Vesth T.C."/>
            <person name="Nybo J."/>
            <person name="Theobald S."/>
            <person name="Brandl J."/>
            <person name="Frisvad J.C."/>
            <person name="Nielsen K.F."/>
            <person name="Lyhne E.K."/>
            <person name="Kogle M.E."/>
            <person name="Kuo A."/>
            <person name="Riley R."/>
            <person name="Clum A."/>
            <person name="Nolan M."/>
            <person name="Lipzen A."/>
            <person name="Salamov A."/>
            <person name="Henrissat B."/>
            <person name="Wiebenga A."/>
            <person name="De vries R.P."/>
            <person name="Grigoriev I.V."/>
            <person name="Mortensen U.H."/>
            <person name="Andersen M.R."/>
            <person name="Baker S.E."/>
        </authorList>
    </citation>
    <scope>NUCLEOTIDE SEQUENCE [LARGE SCALE GENOMIC DNA]</scope>
    <source>
        <strain evidence="1 2">CBS 139.54b</strain>
    </source>
</reference>
<evidence type="ECO:0000313" key="2">
    <source>
        <dbReference type="Proteomes" id="UP000253729"/>
    </source>
</evidence>
<dbReference type="InterPro" id="IPR002347">
    <property type="entry name" value="SDR_fam"/>
</dbReference>